<gene>
    <name evidence="1" type="ORF">DPEC_G00107770</name>
</gene>
<accession>A0ACC2GSS8</accession>
<comment type="caution">
    <text evidence="1">The sequence shown here is derived from an EMBL/GenBank/DDBJ whole genome shotgun (WGS) entry which is preliminary data.</text>
</comment>
<proteinExistence type="predicted"/>
<keyword evidence="2" id="KW-1185">Reference proteome</keyword>
<protein>
    <submittedName>
        <fullName evidence="1">Uncharacterized protein</fullName>
    </submittedName>
</protein>
<evidence type="ECO:0000313" key="2">
    <source>
        <dbReference type="Proteomes" id="UP001157502"/>
    </source>
</evidence>
<reference evidence="1" key="1">
    <citation type="submission" date="2021-05" db="EMBL/GenBank/DDBJ databases">
        <authorList>
            <person name="Pan Q."/>
            <person name="Jouanno E."/>
            <person name="Zahm M."/>
            <person name="Klopp C."/>
            <person name="Cabau C."/>
            <person name="Louis A."/>
            <person name="Berthelot C."/>
            <person name="Parey E."/>
            <person name="Roest Crollius H."/>
            <person name="Montfort J."/>
            <person name="Robinson-Rechavi M."/>
            <person name="Bouchez O."/>
            <person name="Lampietro C."/>
            <person name="Lopez Roques C."/>
            <person name="Donnadieu C."/>
            <person name="Postlethwait J."/>
            <person name="Bobe J."/>
            <person name="Dillon D."/>
            <person name="Chandos A."/>
            <person name="von Hippel F."/>
            <person name="Guiguen Y."/>
        </authorList>
    </citation>
    <scope>NUCLEOTIDE SEQUENCE</scope>
    <source>
        <strain evidence="1">YG-Jan2019</strain>
    </source>
</reference>
<organism evidence="1 2">
    <name type="scientific">Dallia pectoralis</name>
    <name type="common">Alaska blackfish</name>
    <dbReference type="NCBI Taxonomy" id="75939"/>
    <lineage>
        <taxon>Eukaryota</taxon>
        <taxon>Metazoa</taxon>
        <taxon>Chordata</taxon>
        <taxon>Craniata</taxon>
        <taxon>Vertebrata</taxon>
        <taxon>Euteleostomi</taxon>
        <taxon>Actinopterygii</taxon>
        <taxon>Neopterygii</taxon>
        <taxon>Teleostei</taxon>
        <taxon>Protacanthopterygii</taxon>
        <taxon>Esociformes</taxon>
        <taxon>Umbridae</taxon>
        <taxon>Dallia</taxon>
    </lineage>
</organism>
<sequence>MPSPSETDPDPSLTGVKDICRKNSEGLSSEQREQLEQLLVEFKDSFAWDEEGVGCTHLVQHEIDTGDARPIKTRPRRIPLARQEAADRAVEEMEKAGFIEPSNSPWSAPVVMVPKKGGKLRFCVDYTELNAVTRKDSYPIPRVDESLDLVGKSSWFSSLDLRSGYWQVPLAAEARAKTAFSTHRGHWQFTVLCFGLCNAPATFERLMDQVLSDIPSQQCLVYLDDILAHGTSFEGALAAVRGVLERVTEAGLKLHPEKCHFMRREVPGASGLLGKNREFKWTSECQQAFAILKRALGEAPVIAPPVPSEPFILDTDASNVGMGAVLAQPGPEGERVVAYFCRTFSKEDRRYCVTRRELLAVVAAVRHFKYYLCGVRFLVRTDHAALQWLLSFKEPEGQIACWLEELQSFNFQVEHRAGARHGNADALSRRPCAEEGCGYCEKRVARERELCEEEGVVAEVSQLGLPGLSGMHVVDINEWREKQEEDSELAMVLQWVQEGRRPSREEVGPLSPAVKGLWAGFYELRLAEGVLQRGWKAPATGEVTWQVVVPKSQRMAVLEQLHGGAGAGHFGTTKTLRRLRKGFYWGQHRRDVEDYCRQCDSCAARKGPPGQSRAQLQQFPVGWPEAYALPNQEAETIVNALLGGFISRFGVPETIHSDQGRNFESRVFAEMCQRLGVEKTRTTPLHPQSDGLVERFHRTLGQLPLVLMACRSAVQDSTACSPALLMLGRELRTLRRDGVWSAARGSPTTGWSRLRPEATRSAGVGPYICQAADGTCRHTAEKTL</sequence>
<evidence type="ECO:0000313" key="1">
    <source>
        <dbReference type="EMBL" id="KAJ8006488.1"/>
    </source>
</evidence>
<dbReference type="Proteomes" id="UP001157502">
    <property type="component" value="Chromosome 9"/>
</dbReference>
<name>A0ACC2GSS8_DALPE</name>
<dbReference type="EMBL" id="CM055736">
    <property type="protein sequence ID" value="KAJ8006488.1"/>
    <property type="molecule type" value="Genomic_DNA"/>
</dbReference>